<organism evidence="5 6">
    <name type="scientific">Cannabis sativa</name>
    <name type="common">Hemp</name>
    <name type="synonym">Marijuana</name>
    <dbReference type="NCBI Taxonomy" id="3483"/>
    <lineage>
        <taxon>Eukaryota</taxon>
        <taxon>Viridiplantae</taxon>
        <taxon>Streptophyta</taxon>
        <taxon>Embryophyta</taxon>
        <taxon>Tracheophyta</taxon>
        <taxon>Spermatophyta</taxon>
        <taxon>Magnoliopsida</taxon>
        <taxon>eudicotyledons</taxon>
        <taxon>Gunneridae</taxon>
        <taxon>Pentapetalae</taxon>
        <taxon>rosids</taxon>
        <taxon>fabids</taxon>
        <taxon>Rosales</taxon>
        <taxon>Cannabaceae</taxon>
        <taxon>Cannabis</taxon>
    </lineage>
</organism>
<dbReference type="GO" id="GO:0008168">
    <property type="term" value="F:methyltransferase activity"/>
    <property type="evidence" value="ECO:0007669"/>
    <property type="project" value="UniProtKB-KW"/>
</dbReference>
<dbReference type="GO" id="GO:0032259">
    <property type="term" value="P:methylation"/>
    <property type="evidence" value="ECO:0007669"/>
    <property type="project" value="UniProtKB-KW"/>
</dbReference>
<keyword evidence="2" id="KW-0808">Transferase</keyword>
<dbReference type="PANTHER" id="PTHR31009">
    <property type="entry name" value="S-ADENOSYL-L-METHIONINE:CARBOXYL METHYLTRANSFERASE FAMILY PROTEIN"/>
    <property type="match status" value="1"/>
</dbReference>
<evidence type="ECO:0000256" key="2">
    <source>
        <dbReference type="ARBA" id="ARBA00022679"/>
    </source>
</evidence>
<dbReference type="AlphaFoldDB" id="A0A7J6FY50"/>
<keyword evidence="3" id="KW-0479">Metal-binding</keyword>
<dbReference type="Gene3D" id="1.10.1200.270">
    <property type="entry name" value="Methyltransferase, alpha-helical capping domain"/>
    <property type="match status" value="1"/>
</dbReference>
<dbReference type="GO" id="GO:0046872">
    <property type="term" value="F:metal ion binding"/>
    <property type="evidence" value="ECO:0007669"/>
    <property type="project" value="UniProtKB-KW"/>
</dbReference>
<evidence type="ECO:0000313" key="6">
    <source>
        <dbReference type="Proteomes" id="UP000525078"/>
    </source>
</evidence>
<gene>
    <name evidence="5" type="ORF">F8388_024156</name>
</gene>
<sequence>MISTAKQTLKESITEAYCNNKAFPECLRIADLGCSSGPNTLIVVSDILDIVESICTQSLNKKNLPQAFQVFLNDLPGNDFNTIFQSLSSFYERLKKEKGDKFEHCFIAASPGSFYGRLFPNNSMHIVHSSSSLHWLSQVPKELVNKQTREAYNKGNICVSNTSPPMVFKIYLEQFQKDFTNFLRCRSEEIVNGGVMVFTIIGSTKSDSPQSILEILGRALNDMAMQNIIEEESLNNFNMPLYCPSEREVRNVIEEEGSFFLHKLNVFVTTWDAGFTTHQNNNNNYNNNLIERGKYVSDYMRAAMESILVKQFGETIIDELFKRLANKVIESMTKENWQYKNLLATLRFVIHQFVHYQSSALFRNENQLGVGLRPYLTEWSAAPETRKETSHKSKLSTTLHLLRNNYCLADHYRSSQSAKLCRRLRWLMLQGIGACERWWYAIVLYMRVFIPG</sequence>
<evidence type="ECO:0000256" key="4">
    <source>
        <dbReference type="ARBA" id="ARBA00022842"/>
    </source>
</evidence>
<dbReference type="SUPFAM" id="SSF53335">
    <property type="entry name" value="S-adenosyl-L-methionine-dependent methyltransferases"/>
    <property type="match status" value="1"/>
</dbReference>
<dbReference type="InterPro" id="IPR042086">
    <property type="entry name" value="MeTrfase_capping"/>
</dbReference>
<protein>
    <submittedName>
        <fullName evidence="5">Uncharacterized protein</fullName>
    </submittedName>
</protein>
<evidence type="ECO:0000256" key="1">
    <source>
        <dbReference type="ARBA" id="ARBA00022603"/>
    </source>
</evidence>
<name>A0A7J6FY50_CANSA</name>
<dbReference type="Pfam" id="PF03492">
    <property type="entry name" value="Methyltransf_7"/>
    <property type="match status" value="1"/>
</dbReference>
<evidence type="ECO:0000313" key="5">
    <source>
        <dbReference type="EMBL" id="KAF4375497.1"/>
    </source>
</evidence>
<accession>A0A7J6FY50</accession>
<reference evidence="5 6" key="1">
    <citation type="journal article" date="2020" name="bioRxiv">
        <title>Sequence and annotation of 42 cannabis genomes reveals extensive copy number variation in cannabinoid synthesis and pathogen resistance genes.</title>
        <authorList>
            <person name="Mckernan K.J."/>
            <person name="Helbert Y."/>
            <person name="Kane L.T."/>
            <person name="Ebling H."/>
            <person name="Zhang L."/>
            <person name="Liu B."/>
            <person name="Eaton Z."/>
            <person name="Mclaughlin S."/>
            <person name="Kingan S."/>
            <person name="Baybayan P."/>
            <person name="Concepcion G."/>
            <person name="Jordan M."/>
            <person name="Riva A."/>
            <person name="Barbazuk W."/>
            <person name="Harkins T."/>
        </authorList>
    </citation>
    <scope>NUCLEOTIDE SEQUENCE [LARGE SCALE GENOMIC DNA]</scope>
    <source>
        <strain evidence="6">cv. Jamaican Lion 4</strain>
        <tissue evidence="5">Leaf</tissue>
    </source>
</reference>
<dbReference type="Proteomes" id="UP000525078">
    <property type="component" value="Unassembled WGS sequence"/>
</dbReference>
<keyword evidence="4" id="KW-0460">Magnesium</keyword>
<comment type="caution">
    <text evidence="5">The sequence shown here is derived from an EMBL/GenBank/DDBJ whole genome shotgun (WGS) entry which is preliminary data.</text>
</comment>
<dbReference type="InterPro" id="IPR029063">
    <property type="entry name" value="SAM-dependent_MTases_sf"/>
</dbReference>
<evidence type="ECO:0000256" key="3">
    <source>
        <dbReference type="ARBA" id="ARBA00022723"/>
    </source>
</evidence>
<dbReference type="EMBL" id="JAATIP010000090">
    <property type="protein sequence ID" value="KAF4375497.1"/>
    <property type="molecule type" value="Genomic_DNA"/>
</dbReference>
<dbReference type="InterPro" id="IPR005299">
    <property type="entry name" value="MeTrfase_7"/>
</dbReference>
<dbReference type="Gene3D" id="3.40.50.150">
    <property type="entry name" value="Vaccinia Virus protein VP39"/>
    <property type="match status" value="1"/>
</dbReference>
<keyword evidence="1" id="KW-0489">Methyltransferase</keyword>
<proteinExistence type="predicted"/>